<reference evidence="10 11" key="1">
    <citation type="submission" date="2008-06" db="EMBL/GenBank/DDBJ databases">
        <title>Complete sequence of Pelodictyon phaeoclathratiforme BU-1.</title>
        <authorList>
            <consortium name="US DOE Joint Genome Institute"/>
            <person name="Lucas S."/>
            <person name="Copeland A."/>
            <person name="Lapidus A."/>
            <person name="Glavina del Rio T."/>
            <person name="Dalin E."/>
            <person name="Tice H."/>
            <person name="Bruce D."/>
            <person name="Goodwin L."/>
            <person name="Pitluck S."/>
            <person name="Schmutz J."/>
            <person name="Larimer F."/>
            <person name="Land M."/>
            <person name="Hauser L."/>
            <person name="Kyrpides N."/>
            <person name="Mikhailova N."/>
            <person name="Liu Z."/>
            <person name="Li T."/>
            <person name="Zhao F."/>
            <person name="Overmann J."/>
            <person name="Bryant D.A."/>
            <person name="Richardson P."/>
        </authorList>
    </citation>
    <scope>NUCLEOTIDE SEQUENCE [LARGE SCALE GENOMIC DNA]</scope>
    <source>
        <strain evidence="11">DSM 5477 / BU-1</strain>
    </source>
</reference>
<protein>
    <recommendedName>
        <fullName evidence="9">4Fe-4S ferredoxin-type domain-containing protein</fullName>
    </recommendedName>
</protein>
<evidence type="ECO:0000259" key="9">
    <source>
        <dbReference type="PROSITE" id="PS51379"/>
    </source>
</evidence>
<accession>B4SDT4</accession>
<keyword evidence="11" id="KW-1185">Reference proteome</keyword>
<dbReference type="InterPro" id="IPR017900">
    <property type="entry name" value="4Fe4S_Fe_S_CS"/>
</dbReference>
<dbReference type="GO" id="GO:0051539">
    <property type="term" value="F:4 iron, 4 sulfur cluster binding"/>
    <property type="evidence" value="ECO:0007669"/>
    <property type="project" value="UniProtKB-KW"/>
</dbReference>
<dbReference type="STRING" id="324925.Ppha_2257"/>
<evidence type="ECO:0000256" key="1">
    <source>
        <dbReference type="ARBA" id="ARBA00022485"/>
    </source>
</evidence>
<dbReference type="Pfam" id="PF08331">
    <property type="entry name" value="QueG_DUF1730"/>
    <property type="match status" value="1"/>
</dbReference>
<sequence length="324" mass="36077">MADPSTTLARQIRKEAARLGFAAIGFSAPVRQPIAMQHVTDMVREKRHGEMGYMEKQMEERSNPSLLFTGLHTIISTAICYNYPLSHDDGLPKISKYALIDDYHRVVRNKLEALVAAIQLLVEEPLQARITVDSAPLLEKAWAEEAAIGKTGKNTLLKVPSAGSYVFLGEILVDREIISTKLSLPNYCGSCSNCLERCPTGALLEPGKIDASRCISYLTVELKRDFTAEEAAMIGDWLFGCDLCQEVCPYNRQASITANESFVLRQNLIGITTEEILNLTKSSFRELFYGTPIFRIGLRRLKRNALAVADNLKKAKEDTIPTNF</sequence>
<dbReference type="Proteomes" id="UP000002724">
    <property type="component" value="Chromosome"/>
</dbReference>
<dbReference type="InterPro" id="IPR004453">
    <property type="entry name" value="QueG"/>
</dbReference>
<dbReference type="InterPro" id="IPR013542">
    <property type="entry name" value="QueG_DUF1730"/>
</dbReference>
<keyword evidence="6" id="KW-0560">Oxidoreductase</keyword>
<evidence type="ECO:0000313" key="11">
    <source>
        <dbReference type="Proteomes" id="UP000002724"/>
    </source>
</evidence>
<dbReference type="Pfam" id="PF13484">
    <property type="entry name" value="Fer4_16"/>
    <property type="match status" value="1"/>
</dbReference>
<dbReference type="Gene3D" id="3.30.70.20">
    <property type="match status" value="1"/>
</dbReference>
<keyword evidence="8" id="KW-0411">Iron-sulfur</keyword>
<organism evidence="10 11">
    <name type="scientific">Pelodictyon phaeoclathratiforme (strain DSM 5477 / BU-1)</name>
    <dbReference type="NCBI Taxonomy" id="324925"/>
    <lineage>
        <taxon>Bacteria</taxon>
        <taxon>Pseudomonadati</taxon>
        <taxon>Chlorobiota</taxon>
        <taxon>Chlorobiia</taxon>
        <taxon>Chlorobiales</taxon>
        <taxon>Chlorobiaceae</taxon>
        <taxon>Chlorobium/Pelodictyon group</taxon>
        <taxon>Pelodictyon</taxon>
    </lineage>
</organism>
<feature type="domain" description="4Fe-4S ferredoxin-type" evidence="9">
    <location>
        <begin position="178"/>
        <end position="208"/>
    </location>
</feature>
<dbReference type="GO" id="GO:0008616">
    <property type="term" value="P:tRNA queuosine(34) biosynthetic process"/>
    <property type="evidence" value="ECO:0007669"/>
    <property type="project" value="UniProtKB-KW"/>
</dbReference>
<evidence type="ECO:0000256" key="6">
    <source>
        <dbReference type="ARBA" id="ARBA00023002"/>
    </source>
</evidence>
<dbReference type="InterPro" id="IPR017896">
    <property type="entry name" value="4Fe4S_Fe-S-bd"/>
</dbReference>
<keyword evidence="7" id="KW-0408">Iron</keyword>
<keyword evidence="1" id="KW-0004">4Fe-4S</keyword>
<evidence type="ECO:0000313" key="10">
    <source>
        <dbReference type="EMBL" id="ACF44452.1"/>
    </source>
</evidence>
<gene>
    <name evidence="10" type="ordered locus">Ppha_2257</name>
</gene>
<keyword evidence="5" id="KW-0671">Queuosine biosynthesis</keyword>
<evidence type="ECO:0000256" key="8">
    <source>
        <dbReference type="ARBA" id="ARBA00023014"/>
    </source>
</evidence>
<evidence type="ECO:0000256" key="4">
    <source>
        <dbReference type="ARBA" id="ARBA00022723"/>
    </source>
</evidence>
<dbReference type="PANTHER" id="PTHR30002">
    <property type="entry name" value="EPOXYQUEUOSINE REDUCTASE"/>
    <property type="match status" value="1"/>
</dbReference>
<keyword evidence="3" id="KW-0819">tRNA processing</keyword>
<dbReference type="AlphaFoldDB" id="B4SDT4"/>
<dbReference type="SUPFAM" id="SSF46548">
    <property type="entry name" value="alpha-helical ferredoxin"/>
    <property type="match status" value="1"/>
</dbReference>
<evidence type="ECO:0000256" key="7">
    <source>
        <dbReference type="ARBA" id="ARBA00023004"/>
    </source>
</evidence>
<evidence type="ECO:0000256" key="3">
    <source>
        <dbReference type="ARBA" id="ARBA00022694"/>
    </source>
</evidence>
<dbReference type="GO" id="GO:0052693">
    <property type="term" value="F:epoxyqueuosine reductase activity"/>
    <property type="evidence" value="ECO:0007669"/>
    <property type="project" value="TreeGrafter"/>
</dbReference>
<dbReference type="EMBL" id="CP001110">
    <property type="protein sequence ID" value="ACF44452.1"/>
    <property type="molecule type" value="Genomic_DNA"/>
</dbReference>
<dbReference type="eggNOG" id="COG1600">
    <property type="taxonomic scope" value="Bacteria"/>
</dbReference>
<dbReference type="PROSITE" id="PS00198">
    <property type="entry name" value="4FE4S_FER_1"/>
    <property type="match status" value="1"/>
</dbReference>
<dbReference type="GO" id="GO:0046872">
    <property type="term" value="F:metal ion binding"/>
    <property type="evidence" value="ECO:0007669"/>
    <property type="project" value="UniProtKB-KW"/>
</dbReference>
<dbReference type="KEGG" id="pph:Ppha_2257"/>
<name>B4SDT4_PELPB</name>
<evidence type="ECO:0000256" key="2">
    <source>
        <dbReference type="ARBA" id="ARBA00022490"/>
    </source>
</evidence>
<dbReference type="HOGENOM" id="CLU_030790_0_0_10"/>
<dbReference type="PANTHER" id="PTHR30002:SF4">
    <property type="entry name" value="EPOXYQUEUOSINE REDUCTASE"/>
    <property type="match status" value="1"/>
</dbReference>
<dbReference type="OrthoDB" id="9784571at2"/>
<keyword evidence="4" id="KW-0479">Metal-binding</keyword>
<proteinExistence type="predicted"/>
<keyword evidence="2" id="KW-0963">Cytoplasm</keyword>
<dbReference type="PROSITE" id="PS51379">
    <property type="entry name" value="4FE4S_FER_2"/>
    <property type="match status" value="1"/>
</dbReference>
<dbReference type="RefSeq" id="WP_012508928.1">
    <property type="nucleotide sequence ID" value="NC_011060.1"/>
</dbReference>
<dbReference type="NCBIfam" id="TIGR00276">
    <property type="entry name" value="tRNA epoxyqueuosine(34) reductase QueG"/>
    <property type="match status" value="1"/>
</dbReference>
<evidence type="ECO:0000256" key="5">
    <source>
        <dbReference type="ARBA" id="ARBA00022785"/>
    </source>
</evidence>